<evidence type="ECO:0000256" key="9">
    <source>
        <dbReference type="ARBA" id="ARBA00023170"/>
    </source>
</evidence>
<dbReference type="PANTHER" id="PTHR46397:SF3">
    <property type="entry name" value="NR LBD DOMAIN-CONTAINING PROTEIN-RELATED"/>
    <property type="match status" value="1"/>
</dbReference>
<gene>
    <name evidence="14" type="ORF">CAMP_LOCUS13374</name>
</gene>
<evidence type="ECO:0000256" key="6">
    <source>
        <dbReference type="ARBA" id="ARBA00023015"/>
    </source>
</evidence>
<keyword evidence="6 11" id="KW-0805">Transcription regulation</keyword>
<evidence type="ECO:0000259" key="12">
    <source>
        <dbReference type="PROSITE" id="PS51030"/>
    </source>
</evidence>
<dbReference type="PRINTS" id="PR00047">
    <property type="entry name" value="STROIDFINGER"/>
</dbReference>
<organism evidence="14 15">
    <name type="scientific">Caenorhabditis angaria</name>
    <dbReference type="NCBI Taxonomy" id="860376"/>
    <lineage>
        <taxon>Eukaryota</taxon>
        <taxon>Metazoa</taxon>
        <taxon>Ecdysozoa</taxon>
        <taxon>Nematoda</taxon>
        <taxon>Chromadorea</taxon>
        <taxon>Rhabditida</taxon>
        <taxon>Rhabditina</taxon>
        <taxon>Rhabditomorpha</taxon>
        <taxon>Rhabditoidea</taxon>
        <taxon>Rhabditidae</taxon>
        <taxon>Peloderinae</taxon>
        <taxon>Caenorhabditis</taxon>
    </lineage>
</organism>
<dbReference type="InterPro" id="IPR013088">
    <property type="entry name" value="Znf_NHR/GATA"/>
</dbReference>
<dbReference type="SUPFAM" id="SSF57716">
    <property type="entry name" value="Glucocorticoid receptor-like (DNA-binding domain)"/>
    <property type="match status" value="1"/>
</dbReference>
<evidence type="ECO:0000256" key="2">
    <source>
        <dbReference type="ARBA" id="ARBA00005993"/>
    </source>
</evidence>
<evidence type="ECO:0000256" key="7">
    <source>
        <dbReference type="ARBA" id="ARBA00023125"/>
    </source>
</evidence>
<dbReference type="Gene3D" id="3.30.50.10">
    <property type="entry name" value="Erythroid Transcription Factor GATA-1, subunit A"/>
    <property type="match status" value="1"/>
</dbReference>
<dbReference type="OrthoDB" id="5793246at2759"/>
<proteinExistence type="inferred from homology"/>
<dbReference type="InterPro" id="IPR049636">
    <property type="entry name" value="HNF4-like_DBD"/>
</dbReference>
<dbReference type="InterPro" id="IPR000536">
    <property type="entry name" value="Nucl_hrmn_rcpt_lig-bd"/>
</dbReference>
<evidence type="ECO:0000256" key="5">
    <source>
        <dbReference type="ARBA" id="ARBA00022833"/>
    </source>
</evidence>
<dbReference type="SMART" id="SM00399">
    <property type="entry name" value="ZnF_C4"/>
    <property type="match status" value="1"/>
</dbReference>
<feature type="domain" description="Nuclear receptor" evidence="12">
    <location>
        <begin position="2"/>
        <end position="80"/>
    </location>
</feature>
<comment type="caution">
    <text evidence="14">The sequence shown here is derived from an EMBL/GenBank/DDBJ whole genome shotgun (WGS) entry which is preliminary data.</text>
</comment>
<dbReference type="Gene3D" id="1.10.565.10">
    <property type="entry name" value="Retinoid X Receptor"/>
    <property type="match status" value="1"/>
</dbReference>
<keyword evidence="3 11" id="KW-0479">Metal-binding</keyword>
<dbReference type="PROSITE" id="PS51843">
    <property type="entry name" value="NR_LBD"/>
    <property type="match status" value="1"/>
</dbReference>
<dbReference type="InterPro" id="IPR035500">
    <property type="entry name" value="NHR-like_dom_sf"/>
</dbReference>
<dbReference type="PRINTS" id="PR00398">
    <property type="entry name" value="STRDHORMONER"/>
</dbReference>
<dbReference type="GO" id="GO:0000978">
    <property type="term" value="F:RNA polymerase II cis-regulatory region sequence-specific DNA binding"/>
    <property type="evidence" value="ECO:0007669"/>
    <property type="project" value="InterPro"/>
</dbReference>
<dbReference type="GO" id="GO:0008270">
    <property type="term" value="F:zinc ion binding"/>
    <property type="evidence" value="ECO:0007669"/>
    <property type="project" value="UniProtKB-KW"/>
</dbReference>
<dbReference type="AlphaFoldDB" id="A0A9P1IT45"/>
<name>A0A9P1IT45_9PELO</name>
<evidence type="ECO:0000256" key="10">
    <source>
        <dbReference type="ARBA" id="ARBA00023242"/>
    </source>
</evidence>
<comment type="similarity">
    <text evidence="2 11">Belongs to the nuclear hormone receptor family.</text>
</comment>
<feature type="domain" description="NR LBD" evidence="13">
    <location>
        <begin position="100"/>
        <end position="387"/>
    </location>
</feature>
<dbReference type="PANTHER" id="PTHR46397">
    <property type="entry name" value="NUCLEAR HORMONE RECEPTOR FAMILY-RELATED"/>
    <property type="match status" value="1"/>
</dbReference>
<keyword evidence="8 11" id="KW-0804">Transcription</keyword>
<dbReference type="InterPro" id="IPR001628">
    <property type="entry name" value="Znf_hrmn_rcpt"/>
</dbReference>
<dbReference type="PROSITE" id="PS51030">
    <property type="entry name" value="NUCLEAR_REC_DBD_2"/>
    <property type="match status" value="1"/>
</dbReference>
<keyword evidence="10 11" id="KW-0539">Nucleus</keyword>
<dbReference type="GO" id="GO:0005634">
    <property type="term" value="C:nucleus"/>
    <property type="evidence" value="ECO:0007669"/>
    <property type="project" value="UniProtKB-SubCell"/>
</dbReference>
<keyword evidence="9 11" id="KW-0675">Receptor</keyword>
<dbReference type="EMBL" id="CANHGI010000005">
    <property type="protein sequence ID" value="CAI5450737.1"/>
    <property type="molecule type" value="Genomic_DNA"/>
</dbReference>
<evidence type="ECO:0000256" key="3">
    <source>
        <dbReference type="ARBA" id="ARBA00022723"/>
    </source>
</evidence>
<evidence type="ECO:0000313" key="14">
    <source>
        <dbReference type="EMBL" id="CAI5450737.1"/>
    </source>
</evidence>
<evidence type="ECO:0000313" key="15">
    <source>
        <dbReference type="Proteomes" id="UP001152747"/>
    </source>
</evidence>
<keyword evidence="15" id="KW-1185">Reference proteome</keyword>
<evidence type="ECO:0000256" key="1">
    <source>
        <dbReference type="ARBA" id="ARBA00004123"/>
    </source>
</evidence>
<protein>
    <submittedName>
        <fullName evidence="14">Uncharacterized protein</fullName>
    </submittedName>
</protein>
<dbReference type="Proteomes" id="UP001152747">
    <property type="component" value="Unassembled WGS sequence"/>
</dbReference>
<accession>A0A9P1IT45</accession>
<dbReference type="GO" id="GO:0003700">
    <property type="term" value="F:DNA-binding transcription factor activity"/>
    <property type="evidence" value="ECO:0007669"/>
    <property type="project" value="InterPro"/>
</dbReference>
<keyword evidence="5 11" id="KW-0862">Zinc</keyword>
<sequence length="387" mass="45117">MSDLCVICSCPGTFTCSHFGAKSCKACAAFFRRTIAMKLIYVCVKKSEICRVHFQIKQICRFCRLQKCLRLGMKPEMVQSKNERRHYIRMSRGLVKRKISEHSSEELLLDEEPGPSKSYSHPENTGNTLKIFMQMEIALNDRRRLLYSDTPIRDVFAEQVDLPYDVNSLKLFNYKSSPGLSKQDFCMILDYARIMPGFEELTYADKNFCYRLICAVDFVINSAYYTYRYGLSENRLILADGSFVPMSPEPMTGDETNAQDFFETSDDLSRYRTLMSLFLKQWKMCTPFSELKLSWEEFTLLKGICIWHVSYYRLSEEGRQIAKDQRNLLIKALYRVCDEAEERVGSLILSLSFIMEQIRHVNCSFVMISFFGILKVDSLMLDVTTFW</sequence>
<dbReference type="Pfam" id="PF00104">
    <property type="entry name" value="Hormone_recep"/>
    <property type="match status" value="1"/>
</dbReference>
<comment type="subcellular location">
    <subcellularLocation>
        <location evidence="1 11">Nucleus</location>
    </subcellularLocation>
</comment>
<dbReference type="InterPro" id="IPR001723">
    <property type="entry name" value="Nuclear_hrmn_rcpt"/>
</dbReference>
<keyword evidence="7 11" id="KW-0238">DNA-binding</keyword>
<reference evidence="14" key="1">
    <citation type="submission" date="2022-11" db="EMBL/GenBank/DDBJ databases">
        <authorList>
            <person name="Kikuchi T."/>
        </authorList>
    </citation>
    <scope>NUCLEOTIDE SEQUENCE</scope>
    <source>
        <strain evidence="14">PS1010</strain>
    </source>
</reference>
<evidence type="ECO:0000259" key="13">
    <source>
        <dbReference type="PROSITE" id="PS51843"/>
    </source>
</evidence>
<evidence type="ECO:0000256" key="11">
    <source>
        <dbReference type="RuleBase" id="RU004334"/>
    </source>
</evidence>
<keyword evidence="4 11" id="KW-0863">Zinc-finger</keyword>
<dbReference type="CDD" id="cd06960">
    <property type="entry name" value="NR_DBD_HNF4A"/>
    <property type="match status" value="1"/>
</dbReference>
<evidence type="ECO:0000256" key="4">
    <source>
        <dbReference type="ARBA" id="ARBA00022771"/>
    </source>
</evidence>
<dbReference type="Pfam" id="PF00105">
    <property type="entry name" value="zf-C4"/>
    <property type="match status" value="1"/>
</dbReference>
<dbReference type="PROSITE" id="PS00031">
    <property type="entry name" value="NUCLEAR_REC_DBD_1"/>
    <property type="match status" value="1"/>
</dbReference>
<dbReference type="SMART" id="SM00430">
    <property type="entry name" value="HOLI"/>
    <property type="match status" value="1"/>
</dbReference>
<dbReference type="SUPFAM" id="SSF48508">
    <property type="entry name" value="Nuclear receptor ligand-binding domain"/>
    <property type="match status" value="1"/>
</dbReference>
<evidence type="ECO:0000256" key="8">
    <source>
        <dbReference type="ARBA" id="ARBA00023163"/>
    </source>
</evidence>